<organism evidence="1 2">
    <name type="scientific">[Actinomadura] parvosata subsp. kistnae</name>
    <dbReference type="NCBI Taxonomy" id="1909395"/>
    <lineage>
        <taxon>Bacteria</taxon>
        <taxon>Bacillati</taxon>
        <taxon>Actinomycetota</taxon>
        <taxon>Actinomycetes</taxon>
        <taxon>Streptosporangiales</taxon>
        <taxon>Streptosporangiaceae</taxon>
        <taxon>Nonomuraea</taxon>
    </lineage>
</organism>
<evidence type="ECO:0000313" key="1">
    <source>
        <dbReference type="EMBL" id="AQZ63639.1"/>
    </source>
</evidence>
<dbReference type="KEGG" id="noa:BKM31_21205"/>
<proteinExistence type="predicted"/>
<reference evidence="2" key="1">
    <citation type="journal article" date="2017" name="Med. Chem. Commun.">
        <title>Nonomuraea sp. ATCC 55076 harbours the largest actinomycete chromosome to date and the kistamicin biosynthetic gene cluster.</title>
        <authorList>
            <person name="Nazari B."/>
            <person name="Forneris C.C."/>
            <person name="Gibson M.I."/>
            <person name="Moon K."/>
            <person name="Schramma K.R."/>
            <person name="Seyedsayamdost M.R."/>
        </authorList>
    </citation>
    <scope>NUCLEOTIDE SEQUENCE [LARGE SCALE GENOMIC DNA]</scope>
    <source>
        <strain evidence="2">ATCC 55076</strain>
    </source>
</reference>
<dbReference type="AlphaFoldDB" id="A0A1V0A0D0"/>
<sequence length="217" mass="25095">MTGLLSVVLASGLAWLIGSQITYRWDDVKRRRELDLAAVESFYRAYGCFIEVWRLWSAHKRHSQQVTTPDDMQWHCLQRAAAVEGSLEAILIKIVLERRLTDDDLRLLGCFRQAYQSLRESIRADSELRWYASDGDDEAYRRYRAFKALAIYAADLLQSNQTRWFIGKRRTDLPSGRESVGFLLAATDVARTYDWLETAERILDIESLAPRRTGARS</sequence>
<dbReference type="RefSeq" id="WP_080039833.1">
    <property type="nucleotide sequence ID" value="NZ_CP017717.1"/>
</dbReference>
<dbReference type="EMBL" id="CP017717">
    <property type="protein sequence ID" value="AQZ63639.1"/>
    <property type="molecule type" value="Genomic_DNA"/>
</dbReference>
<dbReference type="OrthoDB" id="3078431at2"/>
<accession>A0A1V0A0D0</accession>
<name>A0A1V0A0D0_9ACTN</name>
<protein>
    <recommendedName>
        <fullName evidence="3">DUF4760 domain-containing protein</fullName>
    </recommendedName>
</protein>
<evidence type="ECO:0000313" key="2">
    <source>
        <dbReference type="Proteomes" id="UP000190797"/>
    </source>
</evidence>
<dbReference type="Proteomes" id="UP000190797">
    <property type="component" value="Chromosome"/>
</dbReference>
<keyword evidence="2" id="KW-1185">Reference proteome</keyword>
<gene>
    <name evidence="1" type="ORF">BKM31_21205</name>
</gene>
<evidence type="ECO:0008006" key="3">
    <source>
        <dbReference type="Google" id="ProtNLM"/>
    </source>
</evidence>